<evidence type="ECO:0000259" key="17">
    <source>
        <dbReference type="Pfam" id="PF22461"/>
    </source>
</evidence>
<keyword evidence="12" id="KW-0564">Palmitate</keyword>
<dbReference type="OrthoDB" id="9785185at2"/>
<dbReference type="AlphaFoldDB" id="U5QGD5"/>
<dbReference type="Gene3D" id="3.30.1950.10">
    <property type="entry name" value="wza like domain"/>
    <property type="match status" value="1"/>
</dbReference>
<keyword evidence="18" id="KW-0808">Transferase</keyword>
<dbReference type="PATRIC" id="fig|1183438.3.peg.451"/>
<name>U5QGD5_GLOK1</name>
<evidence type="ECO:0000256" key="9">
    <source>
        <dbReference type="ARBA" id="ARBA00023065"/>
    </source>
</evidence>
<evidence type="ECO:0000313" key="18">
    <source>
        <dbReference type="EMBL" id="AGY56699.1"/>
    </source>
</evidence>
<evidence type="ECO:0000256" key="1">
    <source>
        <dbReference type="ARBA" id="ARBA00004571"/>
    </source>
</evidence>
<dbReference type="SUPFAM" id="SSF53448">
    <property type="entry name" value="Nucleotide-diphospho-sugar transferases"/>
    <property type="match status" value="1"/>
</dbReference>
<comment type="subcellular location">
    <subcellularLocation>
        <location evidence="1">Cell outer membrane</location>
        <topology evidence="1">Multi-pass membrane protein</topology>
    </subcellularLocation>
</comment>
<dbReference type="GO" id="GO:0015159">
    <property type="term" value="F:polysaccharide transmembrane transporter activity"/>
    <property type="evidence" value="ECO:0007669"/>
    <property type="project" value="InterPro"/>
</dbReference>
<dbReference type="InterPro" id="IPR001173">
    <property type="entry name" value="Glyco_trans_2-like"/>
</dbReference>
<feature type="domain" description="SLBB" evidence="17">
    <location>
        <begin position="560"/>
        <end position="638"/>
    </location>
</feature>
<evidence type="ECO:0000259" key="16">
    <source>
        <dbReference type="Pfam" id="PF02563"/>
    </source>
</evidence>
<dbReference type="GO" id="GO:0006811">
    <property type="term" value="P:monoatomic ion transport"/>
    <property type="evidence" value="ECO:0007669"/>
    <property type="project" value="UniProtKB-KW"/>
</dbReference>
<dbReference type="InterPro" id="IPR054765">
    <property type="entry name" value="SLBB_dom"/>
</dbReference>
<evidence type="ECO:0000256" key="5">
    <source>
        <dbReference type="ARBA" id="ARBA00022597"/>
    </source>
</evidence>
<dbReference type="InterPro" id="IPR003715">
    <property type="entry name" value="Poly_export_N"/>
</dbReference>
<keyword evidence="3" id="KW-0813">Transport</keyword>
<accession>U5QGD5</accession>
<keyword evidence="6" id="KW-0812">Transmembrane</keyword>
<feature type="domain" description="Polysaccharide export protein N-terminal" evidence="16">
    <location>
        <begin position="353"/>
        <end position="426"/>
    </location>
</feature>
<evidence type="ECO:0000256" key="14">
    <source>
        <dbReference type="ARBA" id="ARBA00023288"/>
    </source>
</evidence>
<feature type="domain" description="Glycosyltransferase 2-like" evidence="15">
    <location>
        <begin position="12"/>
        <end position="171"/>
    </location>
</feature>
<dbReference type="eggNOG" id="COG1596">
    <property type="taxonomic scope" value="Bacteria"/>
</dbReference>
<evidence type="ECO:0000256" key="13">
    <source>
        <dbReference type="ARBA" id="ARBA00023237"/>
    </source>
</evidence>
<evidence type="ECO:0000256" key="8">
    <source>
        <dbReference type="ARBA" id="ARBA00023047"/>
    </source>
</evidence>
<evidence type="ECO:0000256" key="3">
    <source>
        <dbReference type="ARBA" id="ARBA00022448"/>
    </source>
</evidence>
<dbReference type="eggNOG" id="COG1215">
    <property type="taxonomic scope" value="Bacteria"/>
</dbReference>
<evidence type="ECO:0000256" key="2">
    <source>
        <dbReference type="ARBA" id="ARBA00009450"/>
    </source>
</evidence>
<dbReference type="Gene3D" id="3.10.560.10">
    <property type="entry name" value="Outer membrane lipoprotein wza domain like"/>
    <property type="match status" value="2"/>
</dbReference>
<dbReference type="Proteomes" id="UP000017396">
    <property type="component" value="Chromosome"/>
</dbReference>
<dbReference type="InterPro" id="IPR029044">
    <property type="entry name" value="Nucleotide-diphossugar_trans"/>
</dbReference>
<keyword evidence="5" id="KW-0762">Sugar transport</keyword>
<keyword evidence="19" id="KW-1185">Reference proteome</keyword>
<dbReference type="Pfam" id="PF22461">
    <property type="entry name" value="SLBB_2"/>
    <property type="match status" value="1"/>
</dbReference>
<evidence type="ECO:0000256" key="6">
    <source>
        <dbReference type="ARBA" id="ARBA00022692"/>
    </source>
</evidence>
<evidence type="ECO:0000256" key="7">
    <source>
        <dbReference type="ARBA" id="ARBA00022729"/>
    </source>
</evidence>
<keyword evidence="10" id="KW-0626">Porin</keyword>
<dbReference type="PANTHER" id="PTHR33619:SF3">
    <property type="entry name" value="POLYSACCHARIDE EXPORT PROTEIN GFCE-RELATED"/>
    <property type="match status" value="1"/>
</dbReference>
<proteinExistence type="inferred from homology"/>
<organism evidence="18 19">
    <name type="scientific">Gloeobacter kilaueensis (strain ATCC BAA-2537 / CCAP 1431/1 / ULC 316 / JS1)</name>
    <dbReference type="NCBI Taxonomy" id="1183438"/>
    <lineage>
        <taxon>Bacteria</taxon>
        <taxon>Bacillati</taxon>
        <taxon>Cyanobacteriota</taxon>
        <taxon>Cyanophyceae</taxon>
        <taxon>Gloeobacterales</taxon>
        <taxon>Gloeobacteraceae</taxon>
        <taxon>Gloeobacter</taxon>
    </lineage>
</organism>
<evidence type="ECO:0000313" key="19">
    <source>
        <dbReference type="Proteomes" id="UP000017396"/>
    </source>
</evidence>
<comment type="similarity">
    <text evidence="2">Belongs to the BexD/CtrA/VexA family.</text>
</comment>
<dbReference type="InterPro" id="IPR049712">
    <property type="entry name" value="Poly_export"/>
</dbReference>
<sequence>MSISPLERPTFSAVIPAYNMEAYIGDCLRSVLAQSDGDFEAIVVDDGSTDRTAQIVRDFTDPRVRLIQRPNGGLAAARNSGVAAAAGRFVAFLDADDRWCRGKLAAHRRVLESQPGVSVSYDWSAFIDKEGRRTGLTMSQARLTITCEALLLKNYLGNGSTAVVRREVLEAVGGFDEKLRRYVDHELWVRLAVAGHRFQLIPEVLTEYRVHPASFTADSERMLRGLEAFLEKIATYSPESVRTLAPLARACTRRWMARAAFVAGNYPEARRHARAALLLAPSVLWRDRRAAITFAAILAQTAMPKSLFNWSFNRLRTGLGASLLLAALLAPASQAQQAVSAAPATVELSVEKNDDAYLLGPGDRLKIAVYSYDDMSGEQTILPDGRINLPLAGAITVANLSLEDATAKITERLVPYINRPQVALSVVTPRSLRVSVVGEVNQPGPQLLSLQGTLNNFNNPNMTAPTAATTVLTMSRALVAAKGITQKADLSNIELHRHRSDGSVRVTRYDLWQTLMGKADFVDPVLQDGDTVVVSKLPAGSDQKPLVSLRSSIAADRISIAVGGEVRNPGEVRIAASQSALDAIANAGGATDAADLSAVTLLRQQDGQMQSQVLNLDAARQGNSEQNPILMAGDSLIVPRSGWRNFLDTFGRILSPLNGLTNLLFFFRH</sequence>
<dbReference type="RefSeq" id="WP_023171724.1">
    <property type="nucleotide sequence ID" value="NC_022600.1"/>
</dbReference>
<dbReference type="STRING" id="1183438.GKIL_0453"/>
<dbReference type="Pfam" id="PF02563">
    <property type="entry name" value="Poly_export"/>
    <property type="match status" value="1"/>
</dbReference>
<evidence type="ECO:0000256" key="10">
    <source>
        <dbReference type="ARBA" id="ARBA00023114"/>
    </source>
</evidence>
<dbReference type="PANTHER" id="PTHR33619">
    <property type="entry name" value="POLYSACCHARIDE EXPORT PROTEIN GFCE-RELATED"/>
    <property type="match status" value="1"/>
</dbReference>
<dbReference type="EMBL" id="CP003587">
    <property type="protein sequence ID" value="AGY56699.1"/>
    <property type="molecule type" value="Genomic_DNA"/>
</dbReference>
<keyword evidence="14" id="KW-0449">Lipoprotein</keyword>
<keyword evidence="7" id="KW-0732">Signal</keyword>
<evidence type="ECO:0000256" key="4">
    <source>
        <dbReference type="ARBA" id="ARBA00022452"/>
    </source>
</evidence>
<evidence type="ECO:0000259" key="15">
    <source>
        <dbReference type="Pfam" id="PF00535"/>
    </source>
</evidence>
<dbReference type="GO" id="GO:0009279">
    <property type="term" value="C:cell outer membrane"/>
    <property type="evidence" value="ECO:0007669"/>
    <property type="project" value="UniProtKB-SubCell"/>
</dbReference>
<dbReference type="GO" id="GO:0015288">
    <property type="term" value="F:porin activity"/>
    <property type="evidence" value="ECO:0007669"/>
    <property type="project" value="UniProtKB-KW"/>
</dbReference>
<dbReference type="Pfam" id="PF00535">
    <property type="entry name" value="Glycos_transf_2"/>
    <property type="match status" value="1"/>
</dbReference>
<protein>
    <submittedName>
        <fullName evidence="18">Glycosyl transferase family 2</fullName>
    </submittedName>
</protein>
<evidence type="ECO:0000256" key="11">
    <source>
        <dbReference type="ARBA" id="ARBA00023136"/>
    </source>
</evidence>
<dbReference type="Gene3D" id="3.90.550.10">
    <property type="entry name" value="Spore Coat Polysaccharide Biosynthesis Protein SpsA, Chain A"/>
    <property type="match status" value="1"/>
</dbReference>
<keyword evidence="11" id="KW-0472">Membrane</keyword>
<keyword evidence="9" id="KW-0406">Ion transport</keyword>
<dbReference type="HOGENOM" id="CLU_410375_0_0_3"/>
<keyword evidence="4" id="KW-1134">Transmembrane beta strand</keyword>
<keyword evidence="13" id="KW-0998">Cell outer membrane</keyword>
<keyword evidence="8" id="KW-0625">Polysaccharide transport</keyword>
<dbReference type="GO" id="GO:0016740">
    <property type="term" value="F:transferase activity"/>
    <property type="evidence" value="ECO:0007669"/>
    <property type="project" value="UniProtKB-KW"/>
</dbReference>
<dbReference type="KEGG" id="glj:GKIL_0453"/>
<gene>
    <name evidence="18" type="ORF">GKIL_0453</name>
</gene>
<reference evidence="18 19" key="1">
    <citation type="journal article" date="2013" name="PLoS ONE">
        <title>Cultivation and Complete Genome Sequencing of Gloeobacter kilaueensis sp. nov., from a Lava Cave in Kilauea Caldera, Hawai'i.</title>
        <authorList>
            <person name="Saw J.H."/>
            <person name="Schatz M."/>
            <person name="Brown M.V."/>
            <person name="Kunkel D.D."/>
            <person name="Foster J.S."/>
            <person name="Shick H."/>
            <person name="Christensen S."/>
            <person name="Hou S."/>
            <person name="Wan X."/>
            <person name="Donachie S.P."/>
        </authorList>
    </citation>
    <scope>NUCLEOTIDE SEQUENCE [LARGE SCALE GENOMIC DNA]</scope>
    <source>
        <strain evidence="19">JS</strain>
    </source>
</reference>
<evidence type="ECO:0000256" key="12">
    <source>
        <dbReference type="ARBA" id="ARBA00023139"/>
    </source>
</evidence>
<dbReference type="GO" id="GO:0046930">
    <property type="term" value="C:pore complex"/>
    <property type="evidence" value="ECO:0007669"/>
    <property type="project" value="UniProtKB-KW"/>
</dbReference>